<sequence length="361" mass="40987">MQKEIETISETPSSQPLTLEVLQNQDVLNSASEIWRDQALPDHPANDLRWLRVLAKGFGHRPLLLRAKRGESVIGQLPLAKVQGPIFGKFLVGLPYLNSGGVKTDDEAAAAMLIEQAIHLTDEHDCRYLELRHEEPRVNPGFNAELTTKIHMRLALQENVEAQRAALKASVRNQVKKGEKQGFTIHWGGPELLNDFYKVFSRRMRDLGTPVYGRKFFAAILDEFKDGAEFCSVRDGKRPIAVALLIHGSTVTEVPSASSLPEYNRTNANMLMYWNLLVRSVERGQTIFDFGRSTIDGPTFKFKKQWGCQQEPAIWQYYLREGNVDDMRPDSGKKKMLIELWKRLPVWLANIIGPWIVKGIP</sequence>
<dbReference type="OrthoDB" id="9773932at2"/>
<evidence type="ECO:0000313" key="3">
    <source>
        <dbReference type="Proteomes" id="UP000315724"/>
    </source>
</evidence>
<dbReference type="PANTHER" id="PTHR36174">
    <property type="entry name" value="LIPID II:GLYCINE GLYCYLTRANSFERASE"/>
    <property type="match status" value="1"/>
</dbReference>
<evidence type="ECO:0000259" key="1">
    <source>
        <dbReference type="Pfam" id="PF13480"/>
    </source>
</evidence>
<organism evidence="2 3">
    <name type="scientific">Thalassoglobus polymorphus</name>
    <dbReference type="NCBI Taxonomy" id="2527994"/>
    <lineage>
        <taxon>Bacteria</taxon>
        <taxon>Pseudomonadati</taxon>
        <taxon>Planctomycetota</taxon>
        <taxon>Planctomycetia</taxon>
        <taxon>Planctomycetales</taxon>
        <taxon>Planctomycetaceae</taxon>
        <taxon>Thalassoglobus</taxon>
    </lineage>
</organism>
<dbReference type="NCBIfam" id="TIGR03019">
    <property type="entry name" value="pepcterm_femAB"/>
    <property type="match status" value="1"/>
</dbReference>
<keyword evidence="3" id="KW-1185">Reference proteome</keyword>
<name>A0A517QSP5_9PLAN</name>
<feature type="domain" description="BioF2-like acetyltransferase" evidence="1">
    <location>
        <begin position="168"/>
        <end position="293"/>
    </location>
</feature>
<dbReference type="Gene3D" id="3.40.630.30">
    <property type="match status" value="1"/>
</dbReference>
<dbReference type="InterPro" id="IPR038740">
    <property type="entry name" value="BioF2-like_GNAT_dom"/>
</dbReference>
<dbReference type="AlphaFoldDB" id="A0A517QSP5"/>
<dbReference type="RefSeq" id="WP_145202925.1">
    <property type="nucleotide sequence ID" value="NZ_CP036267.1"/>
</dbReference>
<dbReference type="SUPFAM" id="SSF55729">
    <property type="entry name" value="Acyl-CoA N-acyltransferases (Nat)"/>
    <property type="match status" value="1"/>
</dbReference>
<dbReference type="Pfam" id="PF13480">
    <property type="entry name" value="Acetyltransf_6"/>
    <property type="match status" value="1"/>
</dbReference>
<evidence type="ECO:0000313" key="2">
    <source>
        <dbReference type="EMBL" id="QDT34650.1"/>
    </source>
</evidence>
<protein>
    <submittedName>
        <fullName evidence="2">FemAB family protein</fullName>
    </submittedName>
</protein>
<dbReference type="Proteomes" id="UP000315724">
    <property type="component" value="Chromosome"/>
</dbReference>
<proteinExistence type="predicted"/>
<dbReference type="InterPro" id="IPR017469">
    <property type="entry name" value="PEP-CTERM_FemAB-rel"/>
</dbReference>
<reference evidence="2 3" key="1">
    <citation type="submission" date="2019-02" db="EMBL/GenBank/DDBJ databases">
        <title>Deep-cultivation of Planctomycetes and their phenomic and genomic characterization uncovers novel biology.</title>
        <authorList>
            <person name="Wiegand S."/>
            <person name="Jogler M."/>
            <person name="Boedeker C."/>
            <person name="Pinto D."/>
            <person name="Vollmers J."/>
            <person name="Rivas-Marin E."/>
            <person name="Kohn T."/>
            <person name="Peeters S.H."/>
            <person name="Heuer A."/>
            <person name="Rast P."/>
            <person name="Oberbeckmann S."/>
            <person name="Bunk B."/>
            <person name="Jeske O."/>
            <person name="Meyerdierks A."/>
            <person name="Storesund J.E."/>
            <person name="Kallscheuer N."/>
            <person name="Luecker S."/>
            <person name="Lage O.M."/>
            <person name="Pohl T."/>
            <person name="Merkel B.J."/>
            <person name="Hornburger P."/>
            <person name="Mueller R.-W."/>
            <person name="Bruemmer F."/>
            <person name="Labrenz M."/>
            <person name="Spormann A.M."/>
            <person name="Op den Camp H."/>
            <person name="Overmann J."/>
            <person name="Amann R."/>
            <person name="Jetten M.S.M."/>
            <person name="Mascher T."/>
            <person name="Medema M.H."/>
            <person name="Devos D.P."/>
            <person name="Kaster A.-K."/>
            <person name="Ovreas L."/>
            <person name="Rohde M."/>
            <person name="Galperin M.Y."/>
            <person name="Jogler C."/>
        </authorList>
    </citation>
    <scope>NUCLEOTIDE SEQUENCE [LARGE SCALE GENOMIC DNA]</scope>
    <source>
        <strain evidence="2 3">Mal48</strain>
    </source>
</reference>
<dbReference type="PANTHER" id="PTHR36174:SF1">
    <property type="entry name" value="LIPID II:GLYCINE GLYCYLTRANSFERASE"/>
    <property type="match status" value="1"/>
</dbReference>
<accession>A0A517QSP5</accession>
<dbReference type="KEGG" id="tpol:Mal48_39180"/>
<dbReference type="InterPro" id="IPR050644">
    <property type="entry name" value="PG_Glycine_Bridge_Synth"/>
</dbReference>
<dbReference type="InterPro" id="IPR016181">
    <property type="entry name" value="Acyl_CoA_acyltransferase"/>
</dbReference>
<gene>
    <name evidence="2" type="ORF">Mal48_39180</name>
</gene>
<dbReference type="EMBL" id="CP036267">
    <property type="protein sequence ID" value="QDT34650.1"/>
    <property type="molecule type" value="Genomic_DNA"/>
</dbReference>